<dbReference type="Proteomes" id="UP001374803">
    <property type="component" value="Chromosome"/>
</dbReference>
<keyword evidence="3" id="KW-1185">Reference proteome</keyword>
<proteinExistence type="predicted"/>
<dbReference type="EMBL" id="CP089983">
    <property type="protein sequence ID" value="WXB05238.1"/>
    <property type="molecule type" value="Genomic_DNA"/>
</dbReference>
<accession>A0ABZ2L326</accession>
<feature type="region of interest" description="Disordered" evidence="1">
    <location>
        <begin position="106"/>
        <end position="149"/>
    </location>
</feature>
<feature type="compositionally biased region" description="Low complexity" evidence="1">
    <location>
        <begin position="109"/>
        <end position="124"/>
    </location>
</feature>
<organism evidence="2 3">
    <name type="scientific">Pendulispora rubella</name>
    <dbReference type="NCBI Taxonomy" id="2741070"/>
    <lineage>
        <taxon>Bacteria</taxon>
        <taxon>Pseudomonadati</taxon>
        <taxon>Myxococcota</taxon>
        <taxon>Myxococcia</taxon>
        <taxon>Myxococcales</taxon>
        <taxon>Sorangiineae</taxon>
        <taxon>Pendulisporaceae</taxon>
        <taxon>Pendulispora</taxon>
    </lineage>
</organism>
<evidence type="ECO:0000313" key="2">
    <source>
        <dbReference type="EMBL" id="WXB05238.1"/>
    </source>
</evidence>
<evidence type="ECO:0000256" key="1">
    <source>
        <dbReference type="SAM" id="MobiDB-lite"/>
    </source>
</evidence>
<feature type="region of interest" description="Disordered" evidence="1">
    <location>
        <begin position="1"/>
        <end position="59"/>
    </location>
</feature>
<feature type="compositionally biased region" description="Basic and acidic residues" evidence="1">
    <location>
        <begin position="9"/>
        <end position="20"/>
    </location>
</feature>
<evidence type="ECO:0000313" key="3">
    <source>
        <dbReference type="Proteomes" id="UP001374803"/>
    </source>
</evidence>
<gene>
    <name evidence="2" type="ORF">LVJ94_51125</name>
</gene>
<reference evidence="2" key="1">
    <citation type="submission" date="2021-12" db="EMBL/GenBank/DDBJ databases">
        <title>Discovery of the Pendulisporaceae a myxobacterial family with distinct sporulation behavior and unique specialized metabolism.</title>
        <authorList>
            <person name="Garcia R."/>
            <person name="Popoff A."/>
            <person name="Bader C.D."/>
            <person name="Loehr J."/>
            <person name="Walesch S."/>
            <person name="Walt C."/>
            <person name="Boldt J."/>
            <person name="Bunk B."/>
            <person name="Haeckl F.J.F.P.J."/>
            <person name="Gunesch A.P."/>
            <person name="Birkelbach J."/>
            <person name="Nuebel U."/>
            <person name="Pietschmann T."/>
            <person name="Bach T."/>
            <person name="Mueller R."/>
        </authorList>
    </citation>
    <scope>NUCLEOTIDE SEQUENCE</scope>
    <source>
        <strain evidence="2">MSr11367</strain>
    </source>
</reference>
<name>A0ABZ2L326_9BACT</name>
<dbReference type="RefSeq" id="WP_394834881.1">
    <property type="nucleotide sequence ID" value="NZ_CP089929.1"/>
</dbReference>
<protein>
    <submittedName>
        <fullName evidence="2">Uncharacterized protein</fullName>
    </submittedName>
</protein>
<sequence>MSELPPLPEDVRDLLARAEAPEPPSGLEDRIWSQVSTGFGVPDGGAPNSPPPPPSALHAALGKWGVLSTIAALAVGGAGGAIVRGAIDAPAAPANVASAVVVPEPPVTSAPTAASPVSESPAAPTNREDAGPPPIVAKPASGPKPARRDVDLAEEQSLLETARSAILRRDPVLALAPLREHAQRFPRGHLIEERDGLWVQALANAGETAAARTKAAEFRRRYPQSLLLPAVEAAVEHTE</sequence>